<dbReference type="PROSITE" id="PS00065">
    <property type="entry name" value="D_2_HYDROXYACID_DH_1"/>
    <property type="match status" value="1"/>
</dbReference>
<dbReference type="InterPro" id="IPR006139">
    <property type="entry name" value="D-isomer_2_OHA_DH_cat_dom"/>
</dbReference>
<evidence type="ECO:0000256" key="1">
    <source>
        <dbReference type="ARBA" id="ARBA00005854"/>
    </source>
</evidence>
<keyword evidence="7" id="KW-1185">Reference proteome</keyword>
<sequence>MSAPRLLLARRITPAAEERARRDFDALVADHDLDAAETIAMAKQHKAEALLIGSPCKLDAAAINALPDHVKVIANASVGYDHMDAEAAKARGIVVTNTPDVLTDCTADLAFMLLLAACRRGYEYDKMMRDGWGIRMGLADWLGLKPSGKTIGIVGMGRIGRAMAQRARGFGMKVIYHNRKRLDPELEQGAEYFADLKQMLPHSQILSLHLPAGGGTLMTRETFALLPKGAVFVNSARGALVDEDALIEALSSGHLFAAGLDVFRKEPDYDRRFADLPNVFLSPHMASATQETRDAMGNLALDNLAAVCAGRPALTPV</sequence>
<comment type="similarity">
    <text evidence="1 3">Belongs to the D-isomer specific 2-hydroxyacid dehydrogenase family.</text>
</comment>
<evidence type="ECO:0000313" key="7">
    <source>
        <dbReference type="Proteomes" id="UP001518989"/>
    </source>
</evidence>
<dbReference type="PANTHER" id="PTHR10996:SF257">
    <property type="entry name" value="GLYOXYLATE REDUCTASE 1"/>
    <property type="match status" value="1"/>
</dbReference>
<name>A0ABS3KVJ6_9PROT</name>
<evidence type="ECO:0000259" key="5">
    <source>
        <dbReference type="Pfam" id="PF02826"/>
    </source>
</evidence>
<dbReference type="EMBL" id="JACTNG010000015">
    <property type="protein sequence ID" value="MBO1081508.1"/>
    <property type="molecule type" value="Genomic_DNA"/>
</dbReference>
<dbReference type="PANTHER" id="PTHR10996">
    <property type="entry name" value="2-HYDROXYACID DEHYDROGENASE-RELATED"/>
    <property type="match status" value="1"/>
</dbReference>
<proteinExistence type="inferred from homology"/>
<keyword evidence="2 3" id="KW-0560">Oxidoreductase</keyword>
<organism evidence="6 7">
    <name type="scientific">Roseomonas haemaphysalidis</name>
    <dbReference type="NCBI Taxonomy" id="2768162"/>
    <lineage>
        <taxon>Bacteria</taxon>
        <taxon>Pseudomonadati</taxon>
        <taxon>Pseudomonadota</taxon>
        <taxon>Alphaproteobacteria</taxon>
        <taxon>Acetobacterales</taxon>
        <taxon>Roseomonadaceae</taxon>
        <taxon>Roseomonas</taxon>
    </lineage>
</organism>
<comment type="caution">
    <text evidence="6">The sequence shown here is derived from an EMBL/GenBank/DDBJ whole genome shotgun (WGS) entry which is preliminary data.</text>
</comment>
<dbReference type="InterPro" id="IPR029752">
    <property type="entry name" value="D-isomer_DH_CS1"/>
</dbReference>
<evidence type="ECO:0000256" key="2">
    <source>
        <dbReference type="ARBA" id="ARBA00023002"/>
    </source>
</evidence>
<dbReference type="RefSeq" id="WP_207419677.1">
    <property type="nucleotide sequence ID" value="NZ_CP061177.1"/>
</dbReference>
<evidence type="ECO:0000256" key="3">
    <source>
        <dbReference type="RuleBase" id="RU003719"/>
    </source>
</evidence>
<dbReference type="InterPro" id="IPR029753">
    <property type="entry name" value="D-isomer_DH_CS"/>
</dbReference>
<reference evidence="6 7" key="1">
    <citation type="submission" date="2020-09" db="EMBL/GenBank/DDBJ databases">
        <title>Roseomonas.</title>
        <authorList>
            <person name="Zhu W."/>
        </authorList>
    </citation>
    <scope>NUCLEOTIDE SEQUENCE [LARGE SCALE GENOMIC DNA]</scope>
    <source>
        <strain evidence="6 7">573</strain>
    </source>
</reference>
<feature type="domain" description="D-isomer specific 2-hydroxyacid dehydrogenase catalytic" evidence="4">
    <location>
        <begin position="10"/>
        <end position="317"/>
    </location>
</feature>
<gene>
    <name evidence="6" type="ORF">IAI61_20940</name>
</gene>
<protein>
    <submittedName>
        <fullName evidence="6">D-glycerate dehydrogenase</fullName>
    </submittedName>
</protein>
<dbReference type="Pfam" id="PF00389">
    <property type="entry name" value="2-Hacid_dh"/>
    <property type="match status" value="1"/>
</dbReference>
<dbReference type="InterPro" id="IPR006140">
    <property type="entry name" value="D-isomer_DH_NAD-bd"/>
</dbReference>
<evidence type="ECO:0000259" key="4">
    <source>
        <dbReference type="Pfam" id="PF00389"/>
    </source>
</evidence>
<dbReference type="Gene3D" id="3.40.50.720">
    <property type="entry name" value="NAD(P)-binding Rossmann-like Domain"/>
    <property type="match status" value="2"/>
</dbReference>
<dbReference type="CDD" id="cd05301">
    <property type="entry name" value="GDH"/>
    <property type="match status" value="1"/>
</dbReference>
<dbReference type="PROSITE" id="PS00671">
    <property type="entry name" value="D_2_HYDROXYACID_DH_3"/>
    <property type="match status" value="1"/>
</dbReference>
<evidence type="ECO:0000313" key="6">
    <source>
        <dbReference type="EMBL" id="MBO1081508.1"/>
    </source>
</evidence>
<dbReference type="SUPFAM" id="SSF52283">
    <property type="entry name" value="Formate/glycerate dehydrogenase catalytic domain-like"/>
    <property type="match status" value="1"/>
</dbReference>
<dbReference type="Proteomes" id="UP001518989">
    <property type="component" value="Unassembled WGS sequence"/>
</dbReference>
<accession>A0ABS3KVJ6</accession>
<dbReference type="InterPro" id="IPR050223">
    <property type="entry name" value="D-isomer_2-hydroxyacid_DH"/>
</dbReference>
<dbReference type="SUPFAM" id="SSF51735">
    <property type="entry name" value="NAD(P)-binding Rossmann-fold domains"/>
    <property type="match status" value="1"/>
</dbReference>
<feature type="domain" description="D-isomer specific 2-hydroxyacid dehydrogenase NAD-binding" evidence="5">
    <location>
        <begin position="111"/>
        <end position="286"/>
    </location>
</feature>
<dbReference type="Pfam" id="PF02826">
    <property type="entry name" value="2-Hacid_dh_C"/>
    <property type="match status" value="1"/>
</dbReference>
<dbReference type="InterPro" id="IPR036291">
    <property type="entry name" value="NAD(P)-bd_dom_sf"/>
</dbReference>